<comment type="similarity">
    <text evidence="1">Belongs to the metallo-dependent hydrolases superfamily. Adenosine and AMP deaminases family.</text>
</comment>
<dbReference type="Proteomes" id="UP000050795">
    <property type="component" value="Unassembled WGS sequence"/>
</dbReference>
<dbReference type="AlphaFoldDB" id="A0AA85K079"/>
<dbReference type="GO" id="GO:0046033">
    <property type="term" value="P:AMP metabolic process"/>
    <property type="evidence" value="ECO:0007669"/>
    <property type="project" value="TreeGrafter"/>
</dbReference>
<accession>A0AA85K079</accession>
<dbReference type="GO" id="GO:0032264">
    <property type="term" value="P:IMP salvage"/>
    <property type="evidence" value="ECO:0007669"/>
    <property type="project" value="InterPro"/>
</dbReference>
<evidence type="ECO:0000256" key="1">
    <source>
        <dbReference type="ARBA" id="ARBA00006676"/>
    </source>
</evidence>
<name>A0AA85K079_TRIRE</name>
<dbReference type="Gene3D" id="3.20.20.140">
    <property type="entry name" value="Metal-dependent hydrolases"/>
    <property type="match status" value="1"/>
</dbReference>
<protein>
    <submittedName>
        <fullName evidence="3">Uncharacterized protein</fullName>
    </submittedName>
</protein>
<proteinExistence type="inferred from homology"/>
<sequence length="103" mass="11633">MCELARNSVLMSGFSPLIKSHWLGPNYTQEGVMGNDVTRTNLPNIRVAYRFETLTQELRLLLNSVLANRASGSVSPNTASIHSPKKFMHLQHVELAQQQRQQE</sequence>
<dbReference type="GO" id="GO:0003876">
    <property type="term" value="F:AMP deaminase activity"/>
    <property type="evidence" value="ECO:0007669"/>
    <property type="project" value="InterPro"/>
</dbReference>
<keyword evidence="2" id="KW-1185">Reference proteome</keyword>
<evidence type="ECO:0000313" key="3">
    <source>
        <dbReference type="WBParaSite" id="TREG1_62000.1"/>
    </source>
</evidence>
<dbReference type="GO" id="GO:0005829">
    <property type="term" value="C:cytosol"/>
    <property type="evidence" value="ECO:0007669"/>
    <property type="project" value="TreeGrafter"/>
</dbReference>
<reference evidence="3" key="2">
    <citation type="submission" date="2023-11" db="UniProtKB">
        <authorList>
            <consortium name="WormBaseParasite"/>
        </authorList>
    </citation>
    <scope>IDENTIFICATION</scope>
</reference>
<dbReference type="InterPro" id="IPR006329">
    <property type="entry name" value="AMPD"/>
</dbReference>
<organism evidence="2 3">
    <name type="scientific">Trichobilharzia regenti</name>
    <name type="common">Nasal bird schistosome</name>
    <dbReference type="NCBI Taxonomy" id="157069"/>
    <lineage>
        <taxon>Eukaryota</taxon>
        <taxon>Metazoa</taxon>
        <taxon>Spiralia</taxon>
        <taxon>Lophotrochozoa</taxon>
        <taxon>Platyhelminthes</taxon>
        <taxon>Trematoda</taxon>
        <taxon>Digenea</taxon>
        <taxon>Strigeidida</taxon>
        <taxon>Schistosomatoidea</taxon>
        <taxon>Schistosomatidae</taxon>
        <taxon>Trichobilharzia</taxon>
    </lineage>
</organism>
<dbReference type="InterPro" id="IPR032466">
    <property type="entry name" value="Metal_Hydrolase"/>
</dbReference>
<dbReference type="SUPFAM" id="SSF51556">
    <property type="entry name" value="Metallo-dependent hydrolases"/>
    <property type="match status" value="1"/>
</dbReference>
<evidence type="ECO:0000313" key="2">
    <source>
        <dbReference type="Proteomes" id="UP000050795"/>
    </source>
</evidence>
<dbReference type="Pfam" id="PF19326">
    <property type="entry name" value="AMP_deaminase"/>
    <property type="match status" value="1"/>
</dbReference>
<dbReference type="WBParaSite" id="TREG1_62000.1">
    <property type="protein sequence ID" value="TREG1_62000.1"/>
    <property type="gene ID" value="TREG1_62000"/>
</dbReference>
<reference evidence="2" key="1">
    <citation type="submission" date="2022-06" db="EMBL/GenBank/DDBJ databases">
        <authorList>
            <person name="Berger JAMES D."/>
            <person name="Berger JAMES D."/>
        </authorList>
    </citation>
    <scope>NUCLEOTIDE SEQUENCE [LARGE SCALE GENOMIC DNA]</scope>
</reference>
<dbReference type="PANTHER" id="PTHR11359">
    <property type="entry name" value="AMP DEAMINASE"/>
    <property type="match status" value="1"/>
</dbReference>
<dbReference type="PANTHER" id="PTHR11359:SF3">
    <property type="entry name" value="AMP DEAMINASE 2"/>
    <property type="match status" value="1"/>
</dbReference>